<gene>
    <name evidence="2" type="ORF">V1478_010008</name>
</gene>
<dbReference type="InterPro" id="IPR026983">
    <property type="entry name" value="DHC"/>
</dbReference>
<sequence length="1410" mass="165036">MSTLRYRDMSTIIDESLQNNFEEEDGEEIYDVQDKFLELDYRIIWIRERVLKFLGLSDYKYLFDRLIQANDRYFEEKLINFLSHELYSFTNLERKVIFFYKTYSIEKVQEEIAVWEKKVEVSIDEKKKKKKRKLMRGKNKTNSIKSQIKLSSMSFESSIESTSSEQEIEDEEEESLVKAGGDISINSIRIDDEIDIPSFVPPIGEEDKYILTKRMVNKEIKKPIIHIICGEIDARTFYLKNLNFFYFMRTHEEPVPPFETYEECVDQMPNYMIVGSINGYFLASLNTLLVQVFKPLVNTQFRGPNFGKYYKIEESYEVSSDIARASSTLAEIIESKKSTYRRPSDFRRVSLLISKKRKETSRSEAEDEINDFYTDEHTSIKKSLKARSLLTISNMTSTTQENVEIGQSKKDILEYLDKLSANVEWTLQHIRTDILLSVPSITELEDPTVSDEVILSNKSIIDQLENVIMSWGAHLQQVLESFTSTVFEDKGPIAEYNYWLKRQTGLSVIVEQFKNPIIQKILKLLTVTPSQIILTFNHFKDELWNYFIEAQNNIKFLSTIKRHFELISYTDQYKQINDVISSLVNGLKMIWILSCYYSSEEKMISLFERISWQLCQNIKKNLSIDKLFNNPLEIVSQKSRDACEMMKNWKNSYLKTRNDIEESGKGARWEFDQKHLFQETEYIAGVCNDFNTIANVLQDFYNIFGADLKSIIYEPAHIDTIIKRIGLLLEPFKLADFDVFSPFNKENWEATMSRFNAEVSYLENDAKFFIDECFKVLINAKDTLEMLFKFKNRKTRATIREILSSKFEITMQQFSKEIGSVENIYNRGKRNPPLLMYHPPMAGAIFWARQLFYCLRGPVLYFQDIHELKHNELKLMSFSQYFDIGKQLKAFEKIKFNSWIDKAEETITNIMKCNVLKVVQIVEYEEDERKLISKNDLTGTRHKRIKGKEHLISKPSIDTISSVGGSKVISVKGAVRSIHSQKNQKMTSAISLQDKQIIDTQKINYIEFMQDSILIEYQLHLEINFNWEIFEIIREAELMEQLGFNLPDVIRNTGLQKNRLRTDIEMIEKMINEYNMIINKLDKSDIQLLKNTLLIIEKHIQPGIIRFNWDSLNITDYAMSCENLLKNLKSIVEQFCQLKKELDERIESKMQNYNLMSPNSNVSNNESLLPCKIFFVNVESHRTKLIGAMLKAYKSASPILLKIESLVEGRSTGRSPTMRLFYEKYEKNIFVALTTCIINNMDFLNKMLSGNNVIFQVDAILIASEVILRPSPNEINNIILHDVLDLLERLKEFPRWMNGSCLECKPQKKLSSDDFFTVSFFEDVMSVQMINDLIIAIQDTAYKISLDCWGYLQKWKKYSNLWTYDKNVAGEKFAATKPTLRQYDEKFTFYGGILEELDDMAHNIDISSIR</sequence>
<dbReference type="Pfam" id="PF08385">
    <property type="entry name" value="DHC_N1"/>
    <property type="match status" value="2"/>
</dbReference>
<dbReference type="InterPro" id="IPR013594">
    <property type="entry name" value="Dynein_heavy_tail"/>
</dbReference>
<organism evidence="2 3">
    <name type="scientific">Vespula squamosa</name>
    <name type="common">Southern yellow jacket</name>
    <name type="synonym">Wasp</name>
    <dbReference type="NCBI Taxonomy" id="30214"/>
    <lineage>
        <taxon>Eukaryota</taxon>
        <taxon>Metazoa</taxon>
        <taxon>Ecdysozoa</taxon>
        <taxon>Arthropoda</taxon>
        <taxon>Hexapoda</taxon>
        <taxon>Insecta</taxon>
        <taxon>Pterygota</taxon>
        <taxon>Neoptera</taxon>
        <taxon>Endopterygota</taxon>
        <taxon>Hymenoptera</taxon>
        <taxon>Apocrita</taxon>
        <taxon>Aculeata</taxon>
        <taxon>Vespoidea</taxon>
        <taxon>Vespidae</taxon>
        <taxon>Vespinae</taxon>
        <taxon>Vespula</taxon>
    </lineage>
</organism>
<reference evidence="2 3" key="1">
    <citation type="journal article" date="2024" name="Ann. Entomol. Soc. Am.">
        <title>Genomic analyses of the southern and eastern yellowjacket wasps (Hymenoptera: Vespidae) reveal evolutionary signatures of social life.</title>
        <authorList>
            <person name="Catto M.A."/>
            <person name="Caine P.B."/>
            <person name="Orr S.E."/>
            <person name="Hunt B.G."/>
            <person name="Goodisman M.A.D."/>
        </authorList>
    </citation>
    <scope>NUCLEOTIDE SEQUENCE [LARGE SCALE GENOMIC DNA]</scope>
    <source>
        <strain evidence="2">233</strain>
        <tissue evidence="2">Head and thorax</tissue>
    </source>
</reference>
<dbReference type="Proteomes" id="UP001607302">
    <property type="component" value="Unassembled WGS sequence"/>
</dbReference>
<evidence type="ECO:0000259" key="1">
    <source>
        <dbReference type="Pfam" id="PF08385"/>
    </source>
</evidence>
<keyword evidence="3" id="KW-1185">Reference proteome</keyword>
<accession>A0ABD2AK20</accession>
<comment type="caution">
    <text evidence="2">The sequence shown here is derived from an EMBL/GenBank/DDBJ whole genome shotgun (WGS) entry which is preliminary data.</text>
</comment>
<feature type="domain" description="Dynein heavy chain tail" evidence="1">
    <location>
        <begin position="1009"/>
        <end position="1117"/>
    </location>
</feature>
<proteinExistence type="predicted"/>
<dbReference type="PANTHER" id="PTHR22878:SF63">
    <property type="entry name" value="DYNEIN AXONEMAL HEAVY CHAIN 10"/>
    <property type="match status" value="1"/>
</dbReference>
<evidence type="ECO:0000313" key="2">
    <source>
        <dbReference type="EMBL" id="KAL2720962.1"/>
    </source>
</evidence>
<protein>
    <submittedName>
        <fullName evidence="2">Dynein axonemal heavy chain 10</fullName>
    </submittedName>
</protein>
<dbReference type="EMBL" id="JAUDFV010000144">
    <property type="protein sequence ID" value="KAL2720962.1"/>
    <property type="molecule type" value="Genomic_DNA"/>
</dbReference>
<name>A0ABD2AK20_VESSQ</name>
<dbReference type="PANTHER" id="PTHR22878">
    <property type="entry name" value="DYNEIN HEAVY CHAIN 6, AXONEMAL-LIKE-RELATED"/>
    <property type="match status" value="1"/>
</dbReference>
<evidence type="ECO:0000313" key="3">
    <source>
        <dbReference type="Proteomes" id="UP001607302"/>
    </source>
</evidence>
<feature type="domain" description="Dynein heavy chain tail" evidence="1">
    <location>
        <begin position="461"/>
        <end position="919"/>
    </location>
</feature>